<feature type="compositionally biased region" description="Basic and acidic residues" evidence="1">
    <location>
        <begin position="55"/>
        <end position="67"/>
    </location>
</feature>
<accession>A0A8T0WVH9</accession>
<reference evidence="2" key="1">
    <citation type="submission" date="2020-05" db="EMBL/GenBank/DDBJ databases">
        <title>WGS assembly of Panicum virgatum.</title>
        <authorList>
            <person name="Lovell J.T."/>
            <person name="Jenkins J."/>
            <person name="Shu S."/>
            <person name="Juenger T.E."/>
            <person name="Schmutz J."/>
        </authorList>
    </citation>
    <scope>NUCLEOTIDE SEQUENCE</scope>
    <source>
        <strain evidence="2">AP13</strain>
    </source>
</reference>
<keyword evidence="3" id="KW-1185">Reference proteome</keyword>
<sequence>MACRLSYSTSTARSTGPDLITALFVGNLAGSGRPGAHRPTRLPVPSGTRVGAGEDPSRQRPRSDGAEHTCPSSVLPHPPAPFLSQGPSPSPGAASTTTHSPHESFLFRRRHRVCATTGCGGGDRRQQAGPPGADRIGCAARPQGLSGGGGDVAEAATLLRRVF</sequence>
<feature type="region of interest" description="Disordered" evidence="1">
    <location>
        <begin position="117"/>
        <end position="149"/>
    </location>
</feature>
<proteinExistence type="predicted"/>
<feature type="region of interest" description="Disordered" evidence="1">
    <location>
        <begin position="31"/>
        <end position="105"/>
    </location>
</feature>
<dbReference type="Proteomes" id="UP000823388">
    <property type="component" value="Chromosome 1N"/>
</dbReference>
<dbReference type="EMBL" id="CM029038">
    <property type="protein sequence ID" value="KAG2651850.1"/>
    <property type="molecule type" value="Genomic_DNA"/>
</dbReference>
<protein>
    <submittedName>
        <fullName evidence="2">Uncharacterized protein</fullName>
    </submittedName>
</protein>
<evidence type="ECO:0000313" key="2">
    <source>
        <dbReference type="EMBL" id="KAG2651850.1"/>
    </source>
</evidence>
<comment type="caution">
    <text evidence="2">The sequence shown here is derived from an EMBL/GenBank/DDBJ whole genome shotgun (WGS) entry which is preliminary data.</text>
</comment>
<evidence type="ECO:0000313" key="3">
    <source>
        <dbReference type="Proteomes" id="UP000823388"/>
    </source>
</evidence>
<gene>
    <name evidence="2" type="ORF">PVAP13_1NG319619</name>
</gene>
<name>A0A8T0WVH9_PANVG</name>
<organism evidence="2 3">
    <name type="scientific">Panicum virgatum</name>
    <name type="common">Blackwell switchgrass</name>
    <dbReference type="NCBI Taxonomy" id="38727"/>
    <lineage>
        <taxon>Eukaryota</taxon>
        <taxon>Viridiplantae</taxon>
        <taxon>Streptophyta</taxon>
        <taxon>Embryophyta</taxon>
        <taxon>Tracheophyta</taxon>
        <taxon>Spermatophyta</taxon>
        <taxon>Magnoliopsida</taxon>
        <taxon>Liliopsida</taxon>
        <taxon>Poales</taxon>
        <taxon>Poaceae</taxon>
        <taxon>PACMAD clade</taxon>
        <taxon>Panicoideae</taxon>
        <taxon>Panicodae</taxon>
        <taxon>Paniceae</taxon>
        <taxon>Panicinae</taxon>
        <taxon>Panicum</taxon>
        <taxon>Panicum sect. Hiantes</taxon>
    </lineage>
</organism>
<dbReference type="AlphaFoldDB" id="A0A8T0WVH9"/>
<evidence type="ECO:0000256" key="1">
    <source>
        <dbReference type="SAM" id="MobiDB-lite"/>
    </source>
</evidence>